<feature type="domain" description="NAD(P)-binding" evidence="1">
    <location>
        <begin position="6"/>
        <end position="133"/>
    </location>
</feature>
<name>A0A1J5R962_9ZZZZ</name>
<dbReference type="SUPFAM" id="SSF51735">
    <property type="entry name" value="NAD(P)-binding Rossmann-fold domains"/>
    <property type="match status" value="1"/>
</dbReference>
<protein>
    <submittedName>
        <fullName evidence="2">NAD(P)H azoreductase</fullName>
        <ecNumber evidence="2">1.7.-.-</ecNumber>
    </submittedName>
</protein>
<evidence type="ECO:0000313" key="2">
    <source>
        <dbReference type="EMBL" id="OIQ88636.1"/>
    </source>
</evidence>
<accession>A0A1J5R962</accession>
<evidence type="ECO:0000259" key="1">
    <source>
        <dbReference type="Pfam" id="PF13460"/>
    </source>
</evidence>
<organism evidence="2">
    <name type="scientific">mine drainage metagenome</name>
    <dbReference type="NCBI Taxonomy" id="410659"/>
    <lineage>
        <taxon>unclassified sequences</taxon>
        <taxon>metagenomes</taxon>
        <taxon>ecological metagenomes</taxon>
    </lineage>
</organism>
<dbReference type="Gene3D" id="3.40.50.720">
    <property type="entry name" value="NAD(P)-binding Rossmann-like Domain"/>
    <property type="match status" value="1"/>
</dbReference>
<dbReference type="InterPro" id="IPR051604">
    <property type="entry name" value="Ergot_Alk_Oxidoreductase"/>
</dbReference>
<proteinExistence type="predicted"/>
<dbReference type="Pfam" id="PF13460">
    <property type="entry name" value="NAD_binding_10"/>
    <property type="match status" value="1"/>
</dbReference>
<keyword evidence="2" id="KW-0560">Oxidoreductase</keyword>
<gene>
    <name evidence="2" type="primary">azoB</name>
    <name evidence="2" type="ORF">GALL_295040</name>
</gene>
<dbReference type="Gene3D" id="3.90.25.10">
    <property type="entry name" value="UDP-galactose 4-epimerase, domain 1"/>
    <property type="match status" value="1"/>
</dbReference>
<reference evidence="2" key="1">
    <citation type="submission" date="2016-10" db="EMBL/GenBank/DDBJ databases">
        <title>Sequence of Gallionella enrichment culture.</title>
        <authorList>
            <person name="Poehlein A."/>
            <person name="Muehling M."/>
            <person name="Daniel R."/>
        </authorList>
    </citation>
    <scope>NUCLEOTIDE SEQUENCE</scope>
</reference>
<comment type="caution">
    <text evidence="2">The sequence shown here is derived from an EMBL/GenBank/DDBJ whole genome shotgun (WGS) entry which is preliminary data.</text>
</comment>
<dbReference type="InterPro" id="IPR036291">
    <property type="entry name" value="NAD(P)-bd_dom_sf"/>
</dbReference>
<dbReference type="GO" id="GO:0016491">
    <property type="term" value="F:oxidoreductase activity"/>
    <property type="evidence" value="ECO:0007669"/>
    <property type="project" value="UniProtKB-KW"/>
</dbReference>
<dbReference type="EMBL" id="MLJW01000365">
    <property type="protein sequence ID" value="OIQ88636.1"/>
    <property type="molecule type" value="Genomic_DNA"/>
</dbReference>
<dbReference type="PANTHER" id="PTHR43162:SF1">
    <property type="entry name" value="PRESTALK A DIFFERENTIATION PROTEIN A"/>
    <property type="match status" value="1"/>
</dbReference>
<sequence length="158" mass="17047">MTFIIGATGNVGSEVIKRLQLKGRVVKGLTRKPPTSSNHWILGDLEKPASYATELEGEEELILITPAHPDMVMHQVGALKAAKTAGVKHVVKLSGLGAGPDAPIRLPKLHYEIEQEIIASGIDYTFIRPNLFSQVLLGAAETINKNGRNLCAGGRWCN</sequence>
<dbReference type="PANTHER" id="PTHR43162">
    <property type="match status" value="1"/>
</dbReference>
<dbReference type="EC" id="1.7.-.-" evidence="2"/>
<dbReference type="InterPro" id="IPR016040">
    <property type="entry name" value="NAD(P)-bd_dom"/>
</dbReference>
<dbReference type="AlphaFoldDB" id="A0A1J5R962"/>